<reference evidence="2" key="1">
    <citation type="journal article" date="2021" name="Mol. Plant Microbe Interact.">
        <title>Complete Genome Sequence of the Plant-Pathogenic Fungus Colletotrichum lupini.</title>
        <authorList>
            <person name="Baroncelli R."/>
            <person name="Pensec F."/>
            <person name="Da Lio D."/>
            <person name="Boufleur T."/>
            <person name="Vicente I."/>
            <person name="Sarrocco S."/>
            <person name="Picot A."/>
            <person name="Baraldi E."/>
            <person name="Sukno S."/>
            <person name="Thon M."/>
            <person name="Le Floch G."/>
        </authorList>
    </citation>
    <scope>NUCLEOTIDE SEQUENCE</scope>
    <source>
        <strain evidence="2">IMI 504893</strain>
    </source>
</reference>
<evidence type="ECO:0000313" key="2">
    <source>
        <dbReference type="EMBL" id="UQC91271.1"/>
    </source>
</evidence>
<organism evidence="2 3">
    <name type="scientific">Colletotrichum lupini</name>
    <dbReference type="NCBI Taxonomy" id="145971"/>
    <lineage>
        <taxon>Eukaryota</taxon>
        <taxon>Fungi</taxon>
        <taxon>Dikarya</taxon>
        <taxon>Ascomycota</taxon>
        <taxon>Pezizomycotina</taxon>
        <taxon>Sordariomycetes</taxon>
        <taxon>Hypocreomycetidae</taxon>
        <taxon>Glomerellales</taxon>
        <taxon>Glomerellaceae</taxon>
        <taxon>Colletotrichum</taxon>
        <taxon>Colletotrichum acutatum species complex</taxon>
    </lineage>
</organism>
<dbReference type="AlphaFoldDB" id="A0A9Q8TAU4"/>
<protein>
    <submittedName>
        <fullName evidence="2">Uncharacterized protein</fullName>
    </submittedName>
</protein>
<dbReference type="Proteomes" id="UP000830671">
    <property type="component" value="Chromosome 9"/>
</dbReference>
<proteinExistence type="predicted"/>
<dbReference type="GeneID" id="73350733"/>
<dbReference type="RefSeq" id="XP_049152870.1">
    <property type="nucleotide sequence ID" value="XM_049295723.1"/>
</dbReference>
<dbReference type="EMBL" id="CP019481">
    <property type="protein sequence ID" value="UQC91271.1"/>
    <property type="molecule type" value="Genomic_DNA"/>
</dbReference>
<evidence type="ECO:0000313" key="3">
    <source>
        <dbReference type="Proteomes" id="UP000830671"/>
    </source>
</evidence>
<dbReference type="KEGG" id="clup:CLUP02_16805"/>
<name>A0A9Q8TAU4_9PEZI</name>
<feature type="region of interest" description="Disordered" evidence="1">
    <location>
        <begin position="137"/>
        <end position="167"/>
    </location>
</feature>
<sequence>MKLPGFEGHLHPTGGGGGIGGMTLPEAHPFLGDHRAVWRLGCNYPEFGVDEVGHLVVLMVVGEDTLDGIASQPWCSEEFEAAEKGAQRKRSKTFTCGGLPKCRDVYMGSTLGGLEANDWQIPAPPPFRPLTLSSLTQPQHLQTSHPPSKLTDINSQVSTQSSSDFVSPPPRLRVGNGCSCVQCGNTPNLYRDYLPIPSAIWLELSTGEACQTETRRSRGPDHIAVRAVWLWEMIQFITLWQIRIDVFVNPIPSLTVGMWISSNKAMPTMLCIKLLNACVRLLADVSHYHSHFVATAPADTPKSPSPTGCPQSLRTAPFLDSREITPLSGALRISSVPTVPSAWIRFQDDDTTSPPTLFSLPAGYLGFLIFPTGSRCGPCVVVKLGTSCFQDRSLFFVSSSPSGTKVSQTSPRLDSKALFGMFSPPQRFIWSQTHTTRRMLLTPSPPYFGVSSKDVYGASFDLGLVLPYLVAISHRGPSLTPSRWPIVAGNSTQSLGAAVLRLE</sequence>
<feature type="region of interest" description="Disordered" evidence="1">
    <location>
        <begin position="1"/>
        <end position="21"/>
    </location>
</feature>
<keyword evidence="3" id="KW-1185">Reference proteome</keyword>
<evidence type="ECO:0000256" key="1">
    <source>
        <dbReference type="SAM" id="MobiDB-lite"/>
    </source>
</evidence>
<accession>A0A9Q8TAU4</accession>
<feature type="compositionally biased region" description="Polar residues" evidence="1">
    <location>
        <begin position="137"/>
        <end position="165"/>
    </location>
</feature>
<gene>
    <name evidence="2" type="ORF">CLUP02_16805</name>
</gene>